<dbReference type="Proteomes" id="UP000246661">
    <property type="component" value="Unassembled WGS sequence"/>
</dbReference>
<protein>
    <recommendedName>
        <fullName evidence="6">Cysteine dioxygenase</fullName>
    </recommendedName>
</protein>
<gene>
    <name evidence="4" type="ORF">JD79_03101</name>
</gene>
<dbReference type="InterPro" id="IPR010300">
    <property type="entry name" value="CDO_1"/>
</dbReference>
<evidence type="ECO:0000313" key="5">
    <source>
        <dbReference type="Proteomes" id="UP000246661"/>
    </source>
</evidence>
<dbReference type="InterPro" id="IPR014710">
    <property type="entry name" value="RmlC-like_jellyroll"/>
</dbReference>
<dbReference type="Gene3D" id="2.60.120.10">
    <property type="entry name" value="Jelly Rolls"/>
    <property type="match status" value="1"/>
</dbReference>
<dbReference type="Pfam" id="PF05995">
    <property type="entry name" value="CDO_I"/>
    <property type="match status" value="1"/>
</dbReference>
<evidence type="ECO:0000256" key="3">
    <source>
        <dbReference type="SAM" id="SignalP"/>
    </source>
</evidence>
<proteinExistence type="inferred from homology"/>
<name>A0A317QLY6_9ACTN</name>
<dbReference type="InterPro" id="IPR011051">
    <property type="entry name" value="RmlC_Cupin_sf"/>
</dbReference>
<comment type="similarity">
    <text evidence="1">Belongs to the cysteine dioxygenase family.</text>
</comment>
<dbReference type="GO" id="GO:0016702">
    <property type="term" value="F:oxidoreductase activity, acting on single donors with incorporation of molecular oxygen, incorporation of two atoms of oxygen"/>
    <property type="evidence" value="ECO:0007669"/>
    <property type="project" value="InterPro"/>
</dbReference>
<accession>A0A317QLY6</accession>
<comment type="caution">
    <text evidence="4">The sequence shown here is derived from an EMBL/GenBank/DDBJ whole genome shotgun (WGS) entry which is preliminary data.</text>
</comment>
<evidence type="ECO:0000256" key="2">
    <source>
        <dbReference type="PIRSR" id="PIRSR610300-51"/>
    </source>
</evidence>
<dbReference type="GO" id="GO:0005506">
    <property type="term" value="F:iron ion binding"/>
    <property type="evidence" value="ECO:0007669"/>
    <property type="project" value="InterPro"/>
</dbReference>
<dbReference type="AlphaFoldDB" id="A0A317QLY6"/>
<evidence type="ECO:0000256" key="1">
    <source>
        <dbReference type="ARBA" id="ARBA00006622"/>
    </source>
</evidence>
<feature type="binding site" evidence="2">
    <location>
        <position position="82"/>
    </location>
    <ligand>
        <name>Fe cation</name>
        <dbReference type="ChEBI" id="CHEBI:24875"/>
        <note>catalytic</note>
    </ligand>
</feature>
<dbReference type="CDD" id="cd10548">
    <property type="entry name" value="cupin_CDO"/>
    <property type="match status" value="1"/>
</dbReference>
<keyword evidence="2" id="KW-0479">Metal-binding</keyword>
<dbReference type="RefSeq" id="WP_110006224.1">
    <property type="nucleotide sequence ID" value="NZ_QGTX01000001.1"/>
</dbReference>
<evidence type="ECO:0008006" key="6">
    <source>
        <dbReference type="Google" id="ProtNLM"/>
    </source>
</evidence>
<feature type="chain" id="PRO_5038731726" description="Cysteine dioxygenase" evidence="3">
    <location>
        <begin position="19"/>
        <end position="174"/>
    </location>
</feature>
<evidence type="ECO:0000313" key="4">
    <source>
        <dbReference type="EMBL" id="PWW23924.1"/>
    </source>
</evidence>
<keyword evidence="3" id="KW-0732">Signal</keyword>
<sequence>MTSLLSPAARTTSATALAAALLAASDEWLPRVQYRESSRWTGLLPPEEAADLVDPALHDDLAAAQVWLLTWLPGQGTPLHDHGGSAGAFAVVGGVLTEDVVGGRPGTVREAATELWAGRVRPFGPHHVHRVTNRGTLPAVSVHAYTPRLSLMNSYRLEAGTLLRTGTEQAGVDW</sequence>
<feature type="binding site" evidence="2">
    <location>
        <position position="80"/>
    </location>
    <ligand>
        <name>Fe cation</name>
        <dbReference type="ChEBI" id="CHEBI:24875"/>
        <note>catalytic</note>
    </ligand>
</feature>
<keyword evidence="2" id="KW-0408">Iron</keyword>
<reference evidence="5" key="1">
    <citation type="submission" date="2018-05" db="EMBL/GenBank/DDBJ databases">
        <authorList>
            <person name="Klenk H.-P."/>
            <person name="Huntemann M."/>
            <person name="Clum A."/>
            <person name="Pillay M."/>
            <person name="Palaniappan K."/>
            <person name="Varghese N."/>
            <person name="Mikhailova N."/>
            <person name="Stamatis D."/>
            <person name="Reddy T."/>
            <person name="Daum C."/>
            <person name="Shapiro N."/>
            <person name="Ivanova N."/>
            <person name="Kyrpides N."/>
            <person name="Woyke T."/>
        </authorList>
    </citation>
    <scope>NUCLEOTIDE SEQUENCE [LARGE SCALE GENOMIC DNA]</scope>
    <source>
        <strain evidence="5">DSM 45417</strain>
    </source>
</reference>
<feature type="binding site" evidence="2">
    <location>
        <position position="129"/>
    </location>
    <ligand>
        <name>Fe cation</name>
        <dbReference type="ChEBI" id="CHEBI:24875"/>
        <note>catalytic</note>
    </ligand>
</feature>
<dbReference type="SUPFAM" id="SSF51182">
    <property type="entry name" value="RmlC-like cupins"/>
    <property type="match status" value="1"/>
</dbReference>
<dbReference type="EMBL" id="QGTX01000001">
    <property type="protein sequence ID" value="PWW23924.1"/>
    <property type="molecule type" value="Genomic_DNA"/>
</dbReference>
<dbReference type="OrthoDB" id="4217976at2"/>
<keyword evidence="5" id="KW-1185">Reference proteome</keyword>
<organism evidence="4 5">
    <name type="scientific">Geodermatophilus normandii</name>
    <dbReference type="NCBI Taxonomy" id="1137989"/>
    <lineage>
        <taxon>Bacteria</taxon>
        <taxon>Bacillati</taxon>
        <taxon>Actinomycetota</taxon>
        <taxon>Actinomycetes</taxon>
        <taxon>Geodermatophilales</taxon>
        <taxon>Geodermatophilaceae</taxon>
        <taxon>Geodermatophilus</taxon>
    </lineage>
</organism>
<feature type="signal peptide" evidence="3">
    <location>
        <begin position="1"/>
        <end position="18"/>
    </location>
</feature>